<gene>
    <name evidence="1" type="ORF">BDR25DRAFT_358639</name>
</gene>
<dbReference type="EMBL" id="MU003520">
    <property type="protein sequence ID" value="KAF2467531.1"/>
    <property type="molecule type" value="Genomic_DNA"/>
</dbReference>
<accession>A0ACB6QKX8</accession>
<comment type="caution">
    <text evidence="1">The sequence shown here is derived from an EMBL/GenBank/DDBJ whole genome shotgun (WGS) entry which is preliminary data.</text>
</comment>
<evidence type="ECO:0000313" key="2">
    <source>
        <dbReference type="Proteomes" id="UP000799755"/>
    </source>
</evidence>
<organism evidence="1 2">
    <name type="scientific">Lindgomyces ingoldianus</name>
    <dbReference type="NCBI Taxonomy" id="673940"/>
    <lineage>
        <taxon>Eukaryota</taxon>
        <taxon>Fungi</taxon>
        <taxon>Dikarya</taxon>
        <taxon>Ascomycota</taxon>
        <taxon>Pezizomycotina</taxon>
        <taxon>Dothideomycetes</taxon>
        <taxon>Pleosporomycetidae</taxon>
        <taxon>Pleosporales</taxon>
        <taxon>Lindgomycetaceae</taxon>
        <taxon>Lindgomyces</taxon>
    </lineage>
</organism>
<name>A0ACB6QKX8_9PLEO</name>
<proteinExistence type="predicted"/>
<evidence type="ECO:0000313" key="1">
    <source>
        <dbReference type="EMBL" id="KAF2467531.1"/>
    </source>
</evidence>
<reference evidence="1" key="1">
    <citation type="journal article" date="2020" name="Stud. Mycol.">
        <title>101 Dothideomycetes genomes: a test case for predicting lifestyles and emergence of pathogens.</title>
        <authorList>
            <person name="Haridas S."/>
            <person name="Albert R."/>
            <person name="Binder M."/>
            <person name="Bloem J."/>
            <person name="Labutti K."/>
            <person name="Salamov A."/>
            <person name="Andreopoulos B."/>
            <person name="Baker S."/>
            <person name="Barry K."/>
            <person name="Bills G."/>
            <person name="Bluhm B."/>
            <person name="Cannon C."/>
            <person name="Castanera R."/>
            <person name="Culley D."/>
            <person name="Daum C."/>
            <person name="Ezra D."/>
            <person name="Gonzalez J."/>
            <person name="Henrissat B."/>
            <person name="Kuo A."/>
            <person name="Liang C."/>
            <person name="Lipzen A."/>
            <person name="Lutzoni F."/>
            <person name="Magnuson J."/>
            <person name="Mondo S."/>
            <person name="Nolan M."/>
            <person name="Ohm R."/>
            <person name="Pangilinan J."/>
            <person name="Park H.-J."/>
            <person name="Ramirez L."/>
            <person name="Alfaro M."/>
            <person name="Sun H."/>
            <person name="Tritt A."/>
            <person name="Yoshinaga Y."/>
            <person name="Zwiers L.-H."/>
            <person name="Turgeon B."/>
            <person name="Goodwin S."/>
            <person name="Spatafora J."/>
            <person name="Crous P."/>
            <person name="Grigoriev I."/>
        </authorList>
    </citation>
    <scope>NUCLEOTIDE SEQUENCE</scope>
    <source>
        <strain evidence="1">ATCC 200398</strain>
    </source>
</reference>
<keyword evidence="2" id="KW-1185">Reference proteome</keyword>
<dbReference type="Proteomes" id="UP000799755">
    <property type="component" value="Unassembled WGS sequence"/>
</dbReference>
<sequence>MGWNGSTNVSTISLLIPLYFSTTFPIFTLFPLIMCCNLAGVLVFLRQLPDLFHYKYLTTGYSQSMRGSSVGGRKAQVDLHDMIPKTRPKSSC</sequence>
<protein>
    <submittedName>
        <fullName evidence="1">Uncharacterized protein</fullName>
    </submittedName>
</protein>